<dbReference type="Pfam" id="PF08241">
    <property type="entry name" value="Methyltransf_11"/>
    <property type="match status" value="1"/>
</dbReference>
<keyword evidence="2" id="KW-0808">Transferase</keyword>
<keyword evidence="3" id="KW-1185">Reference proteome</keyword>
<evidence type="ECO:0000259" key="1">
    <source>
        <dbReference type="Pfam" id="PF08241"/>
    </source>
</evidence>
<keyword evidence="2" id="KW-0489">Methyltransferase</keyword>
<dbReference type="EMBL" id="CAKXZS010000003">
    <property type="protein sequence ID" value="CAH2394629.1"/>
    <property type="molecule type" value="Genomic_DNA"/>
</dbReference>
<comment type="caution">
    <text evidence="2">The sequence shown here is derived from an EMBL/GenBank/DDBJ whole genome shotgun (WGS) entry which is preliminary data.</text>
</comment>
<dbReference type="RefSeq" id="WP_254023009.1">
    <property type="nucleotide sequence ID" value="NZ_CAKXZS010000003.1"/>
</dbReference>
<dbReference type="GO" id="GO:0032259">
    <property type="term" value="P:methylation"/>
    <property type="evidence" value="ECO:0007669"/>
    <property type="project" value="UniProtKB-KW"/>
</dbReference>
<protein>
    <submittedName>
        <fullName evidence="2">Methyltransferase type 11</fullName>
    </submittedName>
</protein>
<dbReference type="InterPro" id="IPR013216">
    <property type="entry name" value="Methyltransf_11"/>
</dbReference>
<name>A0ABM9DDL2_9HYPH</name>
<dbReference type="Gene3D" id="3.40.50.150">
    <property type="entry name" value="Vaccinia Virus protein VP39"/>
    <property type="match status" value="1"/>
</dbReference>
<dbReference type="Proteomes" id="UP001152604">
    <property type="component" value="Unassembled WGS sequence"/>
</dbReference>
<sequence length="204" mass="23440">MQSTASVIKRTRNAVRDFLRARAPGLARHVSTFHLTDDRKLLEAVIFAQLRHDPAVKRILFVGCEWYTKPYESRFRSKEYWTLEIDPGKRRYGAARHVVDALKNLAQHAPPDYFDAIVCNGVFMKTAIETSEEAEPSFSACVHCLRPGGWFILGWNDTDDLRPYPPSESRVLAALTRTRFPPLGTSEHLTDTSIRHTYTFYRKP</sequence>
<accession>A0ABM9DDL2</accession>
<organism evidence="2 3">
    <name type="scientific">Mesorhizobium ventifaucium</name>
    <dbReference type="NCBI Taxonomy" id="666020"/>
    <lineage>
        <taxon>Bacteria</taxon>
        <taxon>Pseudomonadati</taxon>
        <taxon>Pseudomonadota</taxon>
        <taxon>Alphaproteobacteria</taxon>
        <taxon>Hyphomicrobiales</taxon>
        <taxon>Phyllobacteriaceae</taxon>
        <taxon>Mesorhizobium</taxon>
    </lineage>
</organism>
<dbReference type="SUPFAM" id="SSF53335">
    <property type="entry name" value="S-adenosyl-L-methionine-dependent methyltransferases"/>
    <property type="match status" value="1"/>
</dbReference>
<feature type="domain" description="Methyltransferase type 11" evidence="1">
    <location>
        <begin position="65"/>
        <end position="153"/>
    </location>
</feature>
<evidence type="ECO:0000313" key="2">
    <source>
        <dbReference type="EMBL" id="CAH2394629.1"/>
    </source>
</evidence>
<proteinExistence type="predicted"/>
<dbReference type="GO" id="GO:0008168">
    <property type="term" value="F:methyltransferase activity"/>
    <property type="evidence" value="ECO:0007669"/>
    <property type="project" value="UniProtKB-KW"/>
</dbReference>
<dbReference type="InterPro" id="IPR029063">
    <property type="entry name" value="SAM-dependent_MTases_sf"/>
</dbReference>
<gene>
    <name evidence="2" type="ORF">MES4922_110073</name>
</gene>
<evidence type="ECO:0000313" key="3">
    <source>
        <dbReference type="Proteomes" id="UP001152604"/>
    </source>
</evidence>
<reference evidence="2" key="1">
    <citation type="submission" date="2022-03" db="EMBL/GenBank/DDBJ databases">
        <authorList>
            <person name="Brunel B."/>
        </authorList>
    </citation>
    <scope>NUCLEOTIDE SEQUENCE</scope>
    <source>
        <strain evidence="2">STM4922sample</strain>
    </source>
</reference>